<evidence type="ECO:0000313" key="1">
    <source>
        <dbReference type="EMBL" id="KAF1977006.1"/>
    </source>
</evidence>
<accession>A0A6A5VQ20</accession>
<dbReference type="Proteomes" id="UP000800036">
    <property type="component" value="Unassembled WGS sequence"/>
</dbReference>
<sequence length="235" mass="27066">MNMVEEKLGAYLEVLSVDKEYWYERIRCEANPWSYESGTPATDSPAFRLAFGLSSALTVLCLLPNLRELALHPDFSGSRYETNDRLLFPLRHLFRSNPDDGYRPNDRTYPLSYYPLGKLKTLLPCQSESGDELVSLASFRPFLELPCLKNFYYTSGVFDPSDNDFLERYHLEYRPEYIMTPDGISPGMGALQLRRLELYDSCLDPAGTRLLLHCCSQLEVLRYVHASKRDDQCSE</sequence>
<keyword evidence="2" id="KW-1185">Reference proteome</keyword>
<reference evidence="1" key="1">
    <citation type="journal article" date="2020" name="Stud. Mycol.">
        <title>101 Dothideomycetes genomes: a test case for predicting lifestyles and emergence of pathogens.</title>
        <authorList>
            <person name="Haridas S."/>
            <person name="Albert R."/>
            <person name="Binder M."/>
            <person name="Bloem J."/>
            <person name="Labutti K."/>
            <person name="Salamov A."/>
            <person name="Andreopoulos B."/>
            <person name="Baker S."/>
            <person name="Barry K."/>
            <person name="Bills G."/>
            <person name="Bluhm B."/>
            <person name="Cannon C."/>
            <person name="Castanera R."/>
            <person name="Culley D."/>
            <person name="Daum C."/>
            <person name="Ezra D."/>
            <person name="Gonzalez J."/>
            <person name="Henrissat B."/>
            <person name="Kuo A."/>
            <person name="Liang C."/>
            <person name="Lipzen A."/>
            <person name="Lutzoni F."/>
            <person name="Magnuson J."/>
            <person name="Mondo S."/>
            <person name="Nolan M."/>
            <person name="Ohm R."/>
            <person name="Pangilinan J."/>
            <person name="Park H.-J."/>
            <person name="Ramirez L."/>
            <person name="Alfaro M."/>
            <person name="Sun H."/>
            <person name="Tritt A."/>
            <person name="Yoshinaga Y."/>
            <person name="Zwiers L.-H."/>
            <person name="Turgeon B."/>
            <person name="Goodwin S."/>
            <person name="Spatafora J."/>
            <person name="Crous P."/>
            <person name="Grigoriev I."/>
        </authorList>
    </citation>
    <scope>NUCLEOTIDE SEQUENCE</scope>
    <source>
        <strain evidence="1">CBS 107.79</strain>
    </source>
</reference>
<dbReference type="AlphaFoldDB" id="A0A6A5VQ20"/>
<protein>
    <submittedName>
        <fullName evidence="1">Uncharacterized protein</fullName>
    </submittedName>
</protein>
<dbReference type="EMBL" id="ML976664">
    <property type="protein sequence ID" value="KAF1977006.1"/>
    <property type="molecule type" value="Genomic_DNA"/>
</dbReference>
<dbReference type="OrthoDB" id="3797473at2759"/>
<proteinExistence type="predicted"/>
<name>A0A6A5VQ20_9PLEO</name>
<evidence type="ECO:0000313" key="2">
    <source>
        <dbReference type="Proteomes" id="UP000800036"/>
    </source>
</evidence>
<gene>
    <name evidence="1" type="ORF">BU23DRAFT_317726</name>
</gene>
<organism evidence="1 2">
    <name type="scientific">Bimuria novae-zelandiae CBS 107.79</name>
    <dbReference type="NCBI Taxonomy" id="1447943"/>
    <lineage>
        <taxon>Eukaryota</taxon>
        <taxon>Fungi</taxon>
        <taxon>Dikarya</taxon>
        <taxon>Ascomycota</taxon>
        <taxon>Pezizomycotina</taxon>
        <taxon>Dothideomycetes</taxon>
        <taxon>Pleosporomycetidae</taxon>
        <taxon>Pleosporales</taxon>
        <taxon>Massarineae</taxon>
        <taxon>Didymosphaeriaceae</taxon>
        <taxon>Bimuria</taxon>
    </lineage>
</organism>